<organism evidence="1 2">
    <name type="scientific">Paenibacillus chibensis</name>
    <dbReference type="NCBI Taxonomy" id="59846"/>
    <lineage>
        <taxon>Bacteria</taxon>
        <taxon>Bacillati</taxon>
        <taxon>Bacillota</taxon>
        <taxon>Bacilli</taxon>
        <taxon>Bacillales</taxon>
        <taxon>Paenibacillaceae</taxon>
        <taxon>Paenibacillus</taxon>
    </lineage>
</organism>
<dbReference type="InterPro" id="IPR013783">
    <property type="entry name" value="Ig-like_fold"/>
</dbReference>
<name>A0ABU6Q2R8_9BACL</name>
<evidence type="ECO:0000313" key="1">
    <source>
        <dbReference type="EMBL" id="MED5021004.1"/>
    </source>
</evidence>
<dbReference type="Proteomes" id="UP001343257">
    <property type="component" value="Unassembled WGS sequence"/>
</dbReference>
<dbReference type="EMBL" id="JARTLD010000091">
    <property type="protein sequence ID" value="MED5021004.1"/>
    <property type="molecule type" value="Genomic_DNA"/>
</dbReference>
<evidence type="ECO:0000313" key="2">
    <source>
        <dbReference type="Proteomes" id="UP001343257"/>
    </source>
</evidence>
<comment type="caution">
    <text evidence="1">The sequence shown here is derived from an EMBL/GenBank/DDBJ whole genome shotgun (WGS) entry which is preliminary data.</text>
</comment>
<keyword evidence="2" id="KW-1185">Reference proteome</keyword>
<feature type="non-terminal residue" evidence="1">
    <location>
        <position position="281"/>
    </location>
</feature>
<reference evidence="1 2" key="1">
    <citation type="submission" date="2023-03" db="EMBL/GenBank/DDBJ databases">
        <title>Bacillus Genome Sequencing.</title>
        <authorList>
            <person name="Dunlap C."/>
        </authorList>
    </citation>
    <scope>NUCLEOTIDE SEQUENCE [LARGE SCALE GENOMIC DNA]</scope>
    <source>
        <strain evidence="1 2">NRS-52</strain>
    </source>
</reference>
<proteinExistence type="predicted"/>
<dbReference type="Gene3D" id="2.60.40.10">
    <property type="entry name" value="Immunoglobulins"/>
    <property type="match status" value="3"/>
</dbReference>
<gene>
    <name evidence="1" type="ORF">P9847_27455</name>
</gene>
<dbReference type="Pfam" id="PF17963">
    <property type="entry name" value="Big_9"/>
    <property type="match status" value="2"/>
</dbReference>
<dbReference type="RefSeq" id="WP_412761640.1">
    <property type="nucleotide sequence ID" value="NZ_JARTLD010000091.1"/>
</dbReference>
<sequence length="281" mass="28958">MDVLSFSVQDVTDPNVLSAAIAGDVLTLTPLETGKTSVSIKASDGRGGDVIETFQITVTAEAPQNHNPVETKPADKMLHMGDPMYLLDIGSVFSDPDGDPLTYEADSSDPSVASAVIDGAQLKIQALSEGTTTISIKAMDGRGGEASTTFQVNVQPAGPSNPSSNQAPEVVASIYEQVLTAGVTNTRTFDLTQLFNDADGDPLTFSASVQSSGIVNANVNGGMLELSPGTQAGITKVAITADDGNGGTATYGLQVRNAPLATNGMVDITTKQGVKDTITYD</sequence>
<protein>
    <submittedName>
        <fullName evidence="1">RTX toxin</fullName>
    </submittedName>
</protein>
<accession>A0ABU6Q2R8</accession>